<feature type="compositionally biased region" description="Low complexity" evidence="1">
    <location>
        <begin position="483"/>
        <end position="548"/>
    </location>
</feature>
<organism evidence="3 4">
    <name type="scientific">Skeletonema marinoi</name>
    <dbReference type="NCBI Taxonomy" id="267567"/>
    <lineage>
        <taxon>Eukaryota</taxon>
        <taxon>Sar</taxon>
        <taxon>Stramenopiles</taxon>
        <taxon>Ochrophyta</taxon>
        <taxon>Bacillariophyta</taxon>
        <taxon>Coscinodiscophyceae</taxon>
        <taxon>Thalassiosirophycidae</taxon>
        <taxon>Thalassiosirales</taxon>
        <taxon>Skeletonemataceae</taxon>
        <taxon>Skeletonema</taxon>
        <taxon>Skeletonema marinoi-dohrnii complex</taxon>
    </lineage>
</organism>
<sequence>MLLRIKLASFASIIVASGATETTQTVVESPSGTTELENISAVADSTHRELYGSTNDDNPREIFICPEDQWCDTLEECQESEAAGWMNFNMVVNNPCVGGCVMRDGGRVSWVTGDPKWWDKNCAPDEFSRVCCPPKEETDKPTASPTWLDDSWGGDKWDGGSSSNKWNWSGGNQWNDNKWGWSGGSNNNKWGWSGGSSSNNWSGGNQWNNDNNNNKWGWSGGSKNDDWGGWEPSMSKWNHDGWHQDGWQDDGWNDDGHNQMGWKGDDDRARLRKCALSDCCEADRRGRDFSLYDRFLRTQNGNGECRLRDENGRTGFKERIKLAAFASIIIASGATETTQTVVESPSGTTELENISAVADSTDRELYGSTDDVLRRKTDCSGDDEWFCETERECGESEAADVHGYNEVVTHECMGGCVLKRNGRVSWVENEDSDWADWDEFRRCAPERFSRVCCGPREIEAPTDSPTESPTWLDDSWGGDKWDGGSSSNNNKWNWSGGSSSSNNNKWGWSGGSSSNNNWSGGNQWNNDNNNNKWGWSGGSSSNNWSGGSKNDDWGGWEPSMSKWNHDGWHQDGWQDDGWNDDGHNQVGWKGDDDRARLRQCDLSDCCEADRRGRDFSLYNRFIRSENSDGFCRLSGQDGGTAQREQCNRRGFCYATGENCQPSDCR</sequence>
<evidence type="ECO:0000256" key="1">
    <source>
        <dbReference type="SAM" id="MobiDB-lite"/>
    </source>
</evidence>
<feature type="region of interest" description="Disordered" evidence="1">
    <location>
        <begin position="193"/>
        <end position="258"/>
    </location>
</feature>
<feature type="region of interest" description="Disordered" evidence="1">
    <location>
        <begin position="134"/>
        <end position="155"/>
    </location>
</feature>
<accession>A0AAD8XUA5</accession>
<reference evidence="3" key="1">
    <citation type="submission" date="2023-06" db="EMBL/GenBank/DDBJ databases">
        <title>Survivors Of The Sea: Transcriptome response of Skeletonema marinoi to long-term dormancy.</title>
        <authorList>
            <person name="Pinder M.I.M."/>
            <person name="Kourtchenko O."/>
            <person name="Robertson E.K."/>
            <person name="Larsson T."/>
            <person name="Maumus F."/>
            <person name="Osuna-Cruz C.M."/>
            <person name="Vancaester E."/>
            <person name="Stenow R."/>
            <person name="Vandepoele K."/>
            <person name="Ploug H."/>
            <person name="Bruchert V."/>
            <person name="Godhe A."/>
            <person name="Topel M."/>
        </authorList>
    </citation>
    <scope>NUCLEOTIDE SEQUENCE</scope>
    <source>
        <strain evidence="3">R05AC</strain>
    </source>
</reference>
<evidence type="ECO:0000256" key="2">
    <source>
        <dbReference type="SAM" id="SignalP"/>
    </source>
</evidence>
<keyword evidence="2" id="KW-0732">Signal</keyword>
<dbReference type="Proteomes" id="UP001224775">
    <property type="component" value="Unassembled WGS sequence"/>
</dbReference>
<evidence type="ECO:0000313" key="3">
    <source>
        <dbReference type="EMBL" id="KAK1733563.1"/>
    </source>
</evidence>
<name>A0AAD8XUA5_9STRA</name>
<evidence type="ECO:0000313" key="4">
    <source>
        <dbReference type="Proteomes" id="UP001224775"/>
    </source>
</evidence>
<feature type="compositionally biased region" description="Low complexity" evidence="1">
    <location>
        <begin position="193"/>
        <end position="217"/>
    </location>
</feature>
<evidence type="ECO:0008006" key="5">
    <source>
        <dbReference type="Google" id="ProtNLM"/>
    </source>
</evidence>
<proteinExistence type="predicted"/>
<feature type="region of interest" description="Disordered" evidence="1">
    <location>
        <begin position="456"/>
        <end position="590"/>
    </location>
</feature>
<dbReference type="EMBL" id="JATAAI010000047">
    <property type="protein sequence ID" value="KAK1733563.1"/>
    <property type="molecule type" value="Genomic_DNA"/>
</dbReference>
<comment type="caution">
    <text evidence="3">The sequence shown here is derived from an EMBL/GenBank/DDBJ whole genome shotgun (WGS) entry which is preliminary data.</text>
</comment>
<feature type="signal peptide" evidence="2">
    <location>
        <begin position="1"/>
        <end position="18"/>
    </location>
</feature>
<protein>
    <recommendedName>
        <fullName evidence="5">Apple domain-containing protein</fullName>
    </recommendedName>
</protein>
<gene>
    <name evidence="3" type="ORF">QTG54_015736</name>
</gene>
<keyword evidence="4" id="KW-1185">Reference proteome</keyword>
<feature type="chain" id="PRO_5041924687" description="Apple domain-containing protein" evidence="2">
    <location>
        <begin position="19"/>
        <end position="665"/>
    </location>
</feature>
<dbReference type="AlphaFoldDB" id="A0AAD8XUA5"/>